<protein>
    <submittedName>
        <fullName evidence="2">Uncharacterized protein</fullName>
    </submittedName>
</protein>
<comment type="caution">
    <text evidence="2">The sequence shown here is derived from an EMBL/GenBank/DDBJ whole genome shotgun (WGS) entry which is preliminary data.</text>
</comment>
<evidence type="ECO:0000313" key="2">
    <source>
        <dbReference type="EMBL" id="OSK93940.1"/>
    </source>
</evidence>
<evidence type="ECO:0000256" key="1">
    <source>
        <dbReference type="SAM" id="SignalP"/>
    </source>
</evidence>
<evidence type="ECO:0000313" key="3">
    <source>
        <dbReference type="Proteomes" id="UP000193942"/>
    </source>
</evidence>
<feature type="chain" id="PRO_5013163147" evidence="1">
    <location>
        <begin position="25"/>
        <end position="168"/>
    </location>
</feature>
<accession>A0A1X3J0I7</accession>
<dbReference type="AlphaFoldDB" id="A0A1X3J0I7"/>
<reference evidence="2 3" key="1">
    <citation type="submission" date="2010-04" db="EMBL/GenBank/DDBJ databases">
        <title>The Genome Sequence of Escherichia coli TA447.</title>
        <authorList>
            <consortium name="The Broad Institute Genome Sequencing Platform"/>
            <consortium name="The Broad Institute Genome Sequencing Center for Infectious Disease"/>
            <person name="Feldgarden M."/>
            <person name="Gordon D.M."/>
            <person name="Johnson J.R."/>
            <person name="Johnston B.D."/>
            <person name="Young S."/>
            <person name="Zeng Q."/>
            <person name="Koehrsen M."/>
            <person name="Alvarado L."/>
            <person name="Berlin A.M."/>
            <person name="Borenstein D."/>
            <person name="Chapman S.B."/>
            <person name="Chen Z."/>
            <person name="Engels R."/>
            <person name="Freedman E."/>
            <person name="Gellesch M."/>
            <person name="Goldberg J."/>
            <person name="Griggs A."/>
            <person name="Gujja S."/>
            <person name="Heilman E.R."/>
            <person name="Heiman D.I."/>
            <person name="Hepburn T.A."/>
            <person name="Howarth C."/>
            <person name="Jen D."/>
            <person name="Larson L."/>
            <person name="Mehta T."/>
            <person name="Park D."/>
            <person name="Pearson M."/>
            <person name="Richards J."/>
            <person name="Roberts A."/>
            <person name="Saif S."/>
            <person name="Shea T.D."/>
            <person name="Shenoy N."/>
            <person name="Sisk P."/>
            <person name="Stolte C."/>
            <person name="Sykes S.N."/>
            <person name="Walk T."/>
            <person name="White J."/>
            <person name="Yandava C."/>
            <person name="Haas B."/>
            <person name="Henn M.R."/>
            <person name="Nusbaum C."/>
            <person name="Birren B."/>
        </authorList>
    </citation>
    <scope>NUCLEOTIDE SEQUENCE [LARGE SCALE GENOMIC DNA]</scope>
    <source>
        <strain evidence="2 3">TA447</strain>
    </source>
</reference>
<dbReference type="Proteomes" id="UP000193942">
    <property type="component" value="Unassembled WGS sequence"/>
</dbReference>
<feature type="signal peptide" evidence="1">
    <location>
        <begin position="1"/>
        <end position="24"/>
    </location>
</feature>
<keyword evidence="1" id="KW-0732">Signal</keyword>
<organism evidence="2 3">
    <name type="scientific">Escherichia coli TA447</name>
    <dbReference type="NCBI Taxonomy" id="656447"/>
    <lineage>
        <taxon>Bacteria</taxon>
        <taxon>Pseudomonadati</taxon>
        <taxon>Pseudomonadota</taxon>
        <taxon>Gammaproteobacteria</taxon>
        <taxon>Enterobacterales</taxon>
        <taxon>Enterobacteriaceae</taxon>
        <taxon>Escherichia</taxon>
    </lineage>
</organism>
<dbReference type="EMBL" id="ADIZ01000027">
    <property type="protein sequence ID" value="OSK93940.1"/>
    <property type="molecule type" value="Genomic_DNA"/>
</dbReference>
<proteinExistence type="predicted"/>
<name>A0A1X3J0I7_ECOLX</name>
<sequence>MMERKSSYSSFMAVSFVCVRLSMATPSNIDVFNETVGKTFAFLYESFPRKVTIDVCALTGVSAPTFEEKDPAVRKQKHEALVLRYYSIEWLIAAGYVSADAVPFESFDKAVLTAKGLELLKLDPESLKQSLGDKLVDATKSGAIDAIKSTASSALTTGISFAFKHLLG</sequence>
<gene>
    <name evidence="2" type="ORF">ECXG_00773</name>
</gene>